<evidence type="ECO:0000313" key="3">
    <source>
        <dbReference type="EMBL" id="KNG92338.1"/>
    </source>
</evidence>
<keyword evidence="2" id="KW-0472">Membrane</keyword>
<proteinExistence type="predicted"/>
<keyword evidence="2" id="KW-0812">Transmembrane</keyword>
<gene>
    <name evidence="3" type="ORF">ATO11_17105</name>
</gene>
<comment type="caution">
    <text evidence="3">The sequence shown here is derived from an EMBL/GenBank/DDBJ whole genome shotgun (WGS) entry which is preliminary data.</text>
</comment>
<feature type="compositionally biased region" description="Basic and acidic residues" evidence="1">
    <location>
        <begin position="45"/>
        <end position="64"/>
    </location>
</feature>
<evidence type="ECO:0008006" key="5">
    <source>
        <dbReference type="Google" id="ProtNLM"/>
    </source>
</evidence>
<accession>A0A0L1JLQ4</accession>
<name>A0A0L1JLQ4_9RHOB</name>
<reference evidence="3 4" key="1">
    <citation type="journal article" date="2015" name="Int. J. Syst. Evol. Microbiol.">
        <title>Aestuariivita atlantica sp. nov., isolated from deep sea sediment of the Atlantic Ocean.</title>
        <authorList>
            <person name="Li G."/>
            <person name="Lai Q."/>
            <person name="Du Y."/>
            <person name="Liu X."/>
            <person name="Sun F."/>
            <person name="Shao Z."/>
        </authorList>
    </citation>
    <scope>NUCLEOTIDE SEQUENCE [LARGE SCALE GENOMIC DNA]</scope>
    <source>
        <strain evidence="3 4">22II-S11-z3</strain>
    </source>
</reference>
<dbReference type="Proteomes" id="UP000036938">
    <property type="component" value="Unassembled WGS sequence"/>
</dbReference>
<feature type="region of interest" description="Disordered" evidence="1">
    <location>
        <begin position="41"/>
        <end position="64"/>
    </location>
</feature>
<evidence type="ECO:0000256" key="1">
    <source>
        <dbReference type="SAM" id="MobiDB-lite"/>
    </source>
</evidence>
<organism evidence="3 4">
    <name type="scientific">Pseudaestuariivita atlantica</name>
    <dbReference type="NCBI Taxonomy" id="1317121"/>
    <lineage>
        <taxon>Bacteria</taxon>
        <taxon>Pseudomonadati</taxon>
        <taxon>Pseudomonadota</taxon>
        <taxon>Alphaproteobacteria</taxon>
        <taxon>Rhodobacterales</taxon>
        <taxon>Paracoccaceae</taxon>
        <taxon>Pseudaestuariivita</taxon>
    </lineage>
</organism>
<dbReference type="AlphaFoldDB" id="A0A0L1JLQ4"/>
<dbReference type="STRING" id="1317121.ATO11_17105"/>
<evidence type="ECO:0000313" key="4">
    <source>
        <dbReference type="Proteomes" id="UP000036938"/>
    </source>
</evidence>
<feature type="transmembrane region" description="Helical" evidence="2">
    <location>
        <begin position="6"/>
        <end position="24"/>
    </location>
</feature>
<dbReference type="EMBL" id="AQQZ01000009">
    <property type="protein sequence ID" value="KNG92338.1"/>
    <property type="molecule type" value="Genomic_DNA"/>
</dbReference>
<evidence type="ECO:0000256" key="2">
    <source>
        <dbReference type="SAM" id="Phobius"/>
    </source>
</evidence>
<sequence>MIDFLSSLSILGWLLIGLAGFTLWQMPTILRMMWRILSTGAGSAVRRERMPGDHTSLPDRKDRR</sequence>
<protein>
    <recommendedName>
        <fullName evidence="5">Cellulose biosynthesis protein BcsF</fullName>
    </recommendedName>
</protein>
<dbReference type="RefSeq" id="WP_050532136.1">
    <property type="nucleotide sequence ID" value="NZ_AQQZ01000009.1"/>
</dbReference>
<keyword evidence="4" id="KW-1185">Reference proteome</keyword>
<keyword evidence="2" id="KW-1133">Transmembrane helix</keyword>